<keyword evidence="3" id="KW-0418">Kinase</keyword>
<dbReference type="OrthoDB" id="4548147at2"/>
<dbReference type="PATRIC" id="fig|742743.3.peg.661"/>
<evidence type="ECO:0000256" key="4">
    <source>
        <dbReference type="ARBA" id="ARBA00022840"/>
    </source>
</evidence>
<reference evidence="6 7" key="1">
    <citation type="submission" date="2011-11" db="EMBL/GenBank/DDBJ databases">
        <title>The Genome Sequence of Dialister succinatiphilus YIT 11850.</title>
        <authorList>
            <consortium name="The Broad Institute Genome Sequencing Platform"/>
            <person name="Earl A."/>
            <person name="Ward D."/>
            <person name="Feldgarden M."/>
            <person name="Gevers D."/>
            <person name="Morotomi M."/>
            <person name="Young S.K."/>
            <person name="Zeng Q."/>
            <person name="Gargeya S."/>
            <person name="Fitzgerald M."/>
            <person name="Haas B."/>
            <person name="Abouelleil A."/>
            <person name="Alvarado L."/>
            <person name="Arachchi H.M."/>
            <person name="Berlin A."/>
            <person name="Brown A."/>
            <person name="Chapman S.B."/>
            <person name="Dunbar C."/>
            <person name="Gearin G."/>
            <person name="Goldberg J."/>
            <person name="Griggs A."/>
            <person name="Gujja S."/>
            <person name="Heiman D."/>
            <person name="Howarth C."/>
            <person name="Lui A."/>
            <person name="MacDonald P.J.P."/>
            <person name="Montmayeur A."/>
            <person name="Murphy C."/>
            <person name="Neiman D."/>
            <person name="Pearson M."/>
            <person name="Priest M."/>
            <person name="Roberts A."/>
            <person name="Saif S."/>
            <person name="Shea T."/>
            <person name="Sisk P."/>
            <person name="Stolte C."/>
            <person name="Sykes S."/>
            <person name="Wortman J."/>
            <person name="Nusbaum C."/>
            <person name="Birren B."/>
        </authorList>
    </citation>
    <scope>NUCLEOTIDE SEQUENCE [LARGE SCALE GENOMIC DNA]</scope>
    <source>
        <strain evidence="6 7">YIT 11850</strain>
    </source>
</reference>
<dbReference type="STRING" id="742743.HMPREF9453_00650"/>
<evidence type="ECO:0000256" key="1">
    <source>
        <dbReference type="ARBA" id="ARBA00022679"/>
    </source>
</evidence>
<dbReference type="GO" id="GO:0005524">
    <property type="term" value="F:ATP binding"/>
    <property type="evidence" value="ECO:0007669"/>
    <property type="project" value="UniProtKB-KW"/>
</dbReference>
<dbReference type="Proteomes" id="UP000003277">
    <property type="component" value="Unassembled WGS sequence"/>
</dbReference>
<dbReference type="InterPro" id="IPR014721">
    <property type="entry name" value="Ribsml_uS5_D2-typ_fold_subgr"/>
</dbReference>
<accession>H1CZ62</accession>
<keyword evidence="1" id="KW-0808">Transferase</keyword>
<organism evidence="6 7">
    <name type="scientific">Dialister succinatiphilus YIT 11850</name>
    <dbReference type="NCBI Taxonomy" id="742743"/>
    <lineage>
        <taxon>Bacteria</taxon>
        <taxon>Bacillati</taxon>
        <taxon>Bacillota</taxon>
        <taxon>Negativicutes</taxon>
        <taxon>Veillonellales</taxon>
        <taxon>Veillonellaceae</taxon>
        <taxon>Dialister</taxon>
    </lineage>
</organism>
<comment type="caution">
    <text evidence="6">The sequence shown here is derived from an EMBL/GenBank/DDBJ whole genome shotgun (WGS) entry which is preliminary data.</text>
</comment>
<dbReference type="PANTHER" id="PTHR43527">
    <property type="entry name" value="4-DIPHOSPHOCYTIDYL-2-C-METHYL-D-ERYTHRITOL KINASE, CHLOROPLASTIC"/>
    <property type="match status" value="1"/>
</dbReference>
<evidence type="ECO:0000256" key="3">
    <source>
        <dbReference type="ARBA" id="ARBA00022777"/>
    </source>
</evidence>
<evidence type="ECO:0000313" key="7">
    <source>
        <dbReference type="Proteomes" id="UP000003277"/>
    </source>
</evidence>
<sequence length="294" mass="32191">MAYVVSSPGSCGEFIQGYAEGSSFMVTCPIDRFSYAFSGFEGNGEALPPKALSAVEKTMAYLGEEKRVPLKLKSHILKGKGMASSTADISAACQAAALACGRKLSEREIAAIALSIEPSDATFFKGVVQFDYREGRLIREMGLCPAMQILVYDCGGEVDTMLFNSRNDLVDLQKSNETKIKEALSLFKEGIRHQSLDLIGRAASMSSFANQKILYKKPLEDFYHLGLEQGGKGVICAHSGTVLGLILPMEKDAMAVKNFLDKEMKGRISFLDLVHITNQGMQCRKCDIHDFEKL</sequence>
<dbReference type="InterPro" id="IPR006204">
    <property type="entry name" value="GHMP_kinase_N_dom"/>
</dbReference>
<keyword evidence="2" id="KW-0547">Nucleotide-binding</keyword>
<evidence type="ECO:0000259" key="5">
    <source>
        <dbReference type="Pfam" id="PF00288"/>
    </source>
</evidence>
<dbReference type="PANTHER" id="PTHR43527:SF1">
    <property type="entry name" value="L-THREONINE KINASE"/>
    <property type="match status" value="1"/>
</dbReference>
<name>H1CZ62_9FIRM</name>
<dbReference type="GO" id="GO:0016301">
    <property type="term" value="F:kinase activity"/>
    <property type="evidence" value="ECO:0007669"/>
    <property type="project" value="UniProtKB-KW"/>
</dbReference>
<keyword evidence="7" id="KW-1185">Reference proteome</keyword>
<protein>
    <recommendedName>
        <fullName evidence="5">GHMP kinase N-terminal domain-containing protein</fullName>
    </recommendedName>
</protein>
<dbReference type="HOGENOM" id="CLU_056896_0_1_9"/>
<gene>
    <name evidence="6" type="ORF">HMPREF9453_00650</name>
</gene>
<dbReference type="EMBL" id="ADLT01000015">
    <property type="protein sequence ID" value="EHO63633.1"/>
    <property type="molecule type" value="Genomic_DNA"/>
</dbReference>
<proteinExistence type="predicted"/>
<feature type="domain" description="GHMP kinase N-terminal" evidence="5">
    <location>
        <begin position="53"/>
        <end position="123"/>
    </location>
</feature>
<dbReference type="InterPro" id="IPR020568">
    <property type="entry name" value="Ribosomal_Su5_D2-typ_SF"/>
</dbReference>
<dbReference type="SUPFAM" id="SSF54211">
    <property type="entry name" value="Ribosomal protein S5 domain 2-like"/>
    <property type="match status" value="1"/>
</dbReference>
<dbReference type="AlphaFoldDB" id="H1CZ62"/>
<dbReference type="RefSeq" id="WP_008859154.1">
    <property type="nucleotide sequence ID" value="NZ_JH591187.1"/>
</dbReference>
<dbReference type="Gene3D" id="3.30.230.10">
    <property type="match status" value="1"/>
</dbReference>
<evidence type="ECO:0000313" key="6">
    <source>
        <dbReference type="EMBL" id="EHO63633.1"/>
    </source>
</evidence>
<dbReference type="eggNOG" id="COG4542">
    <property type="taxonomic scope" value="Bacteria"/>
</dbReference>
<dbReference type="Pfam" id="PF00288">
    <property type="entry name" value="GHMP_kinases_N"/>
    <property type="match status" value="1"/>
</dbReference>
<dbReference type="InterPro" id="IPR012363">
    <property type="entry name" value="PduX"/>
</dbReference>
<dbReference type="PIRSF" id="PIRSF033887">
    <property type="entry name" value="PduX"/>
    <property type="match status" value="1"/>
</dbReference>
<evidence type="ECO:0000256" key="2">
    <source>
        <dbReference type="ARBA" id="ARBA00022741"/>
    </source>
</evidence>
<keyword evidence="4" id="KW-0067">ATP-binding</keyword>